<keyword evidence="3" id="KW-1185">Reference proteome</keyword>
<keyword evidence="1" id="KW-0812">Transmembrane</keyword>
<accession>A0A1Y6CS45</accession>
<sequence length="303" mass="34654">MADHFLGIYFNVVSIMASRNLIVLGIAVLGFLLLMKFKPLTEQGKKPEQNLALKAASGDIQAISKQDHQEFSQRKKRIDRLREQYKEEQRLGVLSEEFPLENGKISVGLRFKPEKQWCQLGELDFIAKRLSVYPQLKLLVSIEDLGERKVLFSQEVGLDVLRSGGIVKASVEQPEKQKTIGLYLCTSRSSRAGCYSKSKAKYDENMTKDYLQGLSSKRIPPSQVFFFQLLFLQNQSLKVPPTLLKDRKYFNSLKGLMNHDNNRNVAKYAFNTSKSLGNFPPEIRKGWLTVKLPYNDPRCNLSR</sequence>
<dbReference type="EMBL" id="FWZT01000051">
    <property type="protein sequence ID" value="SMF83970.1"/>
    <property type="molecule type" value="Genomic_DNA"/>
</dbReference>
<evidence type="ECO:0000256" key="1">
    <source>
        <dbReference type="SAM" id="Phobius"/>
    </source>
</evidence>
<proteinExistence type="predicted"/>
<feature type="transmembrane region" description="Helical" evidence="1">
    <location>
        <begin position="6"/>
        <end position="35"/>
    </location>
</feature>
<dbReference type="Proteomes" id="UP000192907">
    <property type="component" value="Unassembled WGS sequence"/>
</dbReference>
<gene>
    <name evidence="2" type="ORF">SAMN06296036_1514</name>
</gene>
<evidence type="ECO:0000313" key="2">
    <source>
        <dbReference type="EMBL" id="SMF83970.1"/>
    </source>
</evidence>
<keyword evidence="1" id="KW-0472">Membrane</keyword>
<evidence type="ECO:0000313" key="3">
    <source>
        <dbReference type="Proteomes" id="UP000192907"/>
    </source>
</evidence>
<dbReference type="STRING" id="1513793.SAMN06296036_1514"/>
<dbReference type="OrthoDB" id="10020892at2"/>
<name>A0A1Y6CS45_9BACT</name>
<dbReference type="RefSeq" id="WP_132326418.1">
    <property type="nucleotide sequence ID" value="NZ_FWZT01000051.1"/>
</dbReference>
<organism evidence="2 3">
    <name type="scientific">Pseudobacteriovorax antillogorgiicola</name>
    <dbReference type="NCBI Taxonomy" id="1513793"/>
    <lineage>
        <taxon>Bacteria</taxon>
        <taxon>Pseudomonadati</taxon>
        <taxon>Bdellovibrionota</taxon>
        <taxon>Oligoflexia</taxon>
        <taxon>Oligoflexales</taxon>
        <taxon>Pseudobacteriovoracaceae</taxon>
        <taxon>Pseudobacteriovorax</taxon>
    </lineage>
</organism>
<protein>
    <submittedName>
        <fullName evidence="2">Uncharacterized protein</fullName>
    </submittedName>
</protein>
<keyword evidence="1" id="KW-1133">Transmembrane helix</keyword>
<dbReference type="AlphaFoldDB" id="A0A1Y6CS45"/>
<reference evidence="3" key="1">
    <citation type="submission" date="2017-04" db="EMBL/GenBank/DDBJ databases">
        <authorList>
            <person name="Varghese N."/>
            <person name="Submissions S."/>
        </authorList>
    </citation>
    <scope>NUCLEOTIDE SEQUENCE [LARGE SCALE GENOMIC DNA]</scope>
    <source>
        <strain evidence="3">RKEM611</strain>
    </source>
</reference>